<comment type="caution">
    <text evidence="3">The sequence shown here is derived from an EMBL/GenBank/DDBJ whole genome shotgun (WGS) entry which is preliminary data.</text>
</comment>
<accession>A0A445AWH8</accession>
<name>A0A445AWH8_ARAHY</name>
<gene>
    <name evidence="3" type="ORF">Ahy_B01g055565</name>
</gene>
<evidence type="ECO:0000256" key="2">
    <source>
        <dbReference type="SAM" id="MobiDB-lite"/>
    </source>
</evidence>
<dbReference type="AlphaFoldDB" id="A0A445AWH8"/>
<dbReference type="EMBL" id="SDMP01000011">
    <property type="protein sequence ID" value="RYR30795.1"/>
    <property type="molecule type" value="Genomic_DNA"/>
</dbReference>
<keyword evidence="4" id="KW-1185">Reference proteome</keyword>
<feature type="region of interest" description="Disordered" evidence="2">
    <location>
        <begin position="105"/>
        <end position="133"/>
    </location>
</feature>
<organism evidence="3 4">
    <name type="scientific">Arachis hypogaea</name>
    <name type="common">Peanut</name>
    <dbReference type="NCBI Taxonomy" id="3818"/>
    <lineage>
        <taxon>Eukaryota</taxon>
        <taxon>Viridiplantae</taxon>
        <taxon>Streptophyta</taxon>
        <taxon>Embryophyta</taxon>
        <taxon>Tracheophyta</taxon>
        <taxon>Spermatophyta</taxon>
        <taxon>Magnoliopsida</taxon>
        <taxon>eudicotyledons</taxon>
        <taxon>Gunneridae</taxon>
        <taxon>Pentapetalae</taxon>
        <taxon>rosids</taxon>
        <taxon>fabids</taxon>
        <taxon>Fabales</taxon>
        <taxon>Fabaceae</taxon>
        <taxon>Papilionoideae</taxon>
        <taxon>50 kb inversion clade</taxon>
        <taxon>dalbergioids sensu lato</taxon>
        <taxon>Dalbergieae</taxon>
        <taxon>Pterocarpus clade</taxon>
        <taxon>Arachis</taxon>
    </lineage>
</organism>
<evidence type="ECO:0000256" key="1">
    <source>
        <dbReference type="SAM" id="Coils"/>
    </source>
</evidence>
<feature type="coiled-coil region" evidence="1">
    <location>
        <begin position="232"/>
        <end position="308"/>
    </location>
</feature>
<reference evidence="3 4" key="1">
    <citation type="submission" date="2019-01" db="EMBL/GenBank/DDBJ databases">
        <title>Sequencing of cultivated peanut Arachis hypogaea provides insights into genome evolution and oil improvement.</title>
        <authorList>
            <person name="Chen X."/>
        </authorList>
    </citation>
    <scope>NUCLEOTIDE SEQUENCE [LARGE SCALE GENOMIC DNA]</scope>
    <source>
        <strain evidence="4">cv. Fuhuasheng</strain>
        <tissue evidence="3">Leaves</tissue>
    </source>
</reference>
<evidence type="ECO:0000313" key="4">
    <source>
        <dbReference type="Proteomes" id="UP000289738"/>
    </source>
</evidence>
<evidence type="ECO:0000313" key="3">
    <source>
        <dbReference type="EMBL" id="RYR30795.1"/>
    </source>
</evidence>
<dbReference type="Proteomes" id="UP000289738">
    <property type="component" value="Chromosome B01"/>
</dbReference>
<sequence length="488" mass="54062">MSAIFESELQPRLTQKGPIDSVIARHHLLSLVFSDKLMASHDKMKHFFRAFYHLPEKDHNINLTPFANCQTAQAIPSPYHLQEPQSLHVKATSLEDLRRVKRRLGPIEVSTSSNSDDKDDTSNTSNDNFDGLVISQHNEGKNENTSSSDKSVTVAPTISLIVSRTENLIAAISNKPTPKANANKKVYEDLYVKFLDSQAAILSYQQSTEALSKLKQDTSSFETVKTTMATHIAKAKDRAHELSEEIRDLEQQLTVKREVKNRLDAALIKNEGQFAKASSMLDSSNAVLQSLEEKMLSSQEAAKEARNFQTALQTEPGAPFPCIYLGHGQANSIHRNFENRDVNCYTTLPKCLQRLLKNNLFVLDSSPREILWNLSLKKSSNCGVGTRVSHLFSLGPQQMLLNLPSSCLRRCSLLASTPGFNVTKAQGDSPHFSSGLATTDASRIAGCVYITFSISTLLIFSAPEMIMSFDLSLISMYPSGCFTARSPE</sequence>
<proteinExistence type="predicted"/>
<protein>
    <submittedName>
        <fullName evidence="3">Uncharacterized protein</fullName>
    </submittedName>
</protein>
<keyword evidence="1" id="KW-0175">Coiled coil</keyword>